<reference evidence="2 3" key="1">
    <citation type="journal article" date="2013" name="Proc. Natl. Acad. Sci. U.S.A.">
        <title>The king cobra genome reveals dynamic gene evolution and adaptation in the snake venom system.</title>
        <authorList>
            <person name="Vonk F.J."/>
            <person name="Casewell N.R."/>
            <person name="Henkel C.V."/>
            <person name="Heimberg A.M."/>
            <person name="Jansen H.J."/>
            <person name="McCleary R.J."/>
            <person name="Kerkkamp H.M."/>
            <person name="Vos R.A."/>
            <person name="Guerreiro I."/>
            <person name="Calvete J.J."/>
            <person name="Wuster W."/>
            <person name="Woods A.E."/>
            <person name="Logan J.M."/>
            <person name="Harrison R.A."/>
            <person name="Castoe T.A."/>
            <person name="de Koning A.P."/>
            <person name="Pollock D.D."/>
            <person name="Yandell M."/>
            <person name="Calderon D."/>
            <person name="Renjifo C."/>
            <person name="Currier R.B."/>
            <person name="Salgado D."/>
            <person name="Pla D."/>
            <person name="Sanz L."/>
            <person name="Hyder A.S."/>
            <person name="Ribeiro J.M."/>
            <person name="Arntzen J.W."/>
            <person name="van den Thillart G.E."/>
            <person name="Boetzer M."/>
            <person name="Pirovano W."/>
            <person name="Dirks R.P."/>
            <person name="Spaink H.P."/>
            <person name="Duboule D."/>
            <person name="McGlinn E."/>
            <person name="Kini R.M."/>
            <person name="Richardson M.K."/>
        </authorList>
    </citation>
    <scope>NUCLEOTIDE SEQUENCE</scope>
    <source>
        <tissue evidence="2">Blood</tissue>
    </source>
</reference>
<evidence type="ECO:0000313" key="2">
    <source>
        <dbReference type="EMBL" id="ETE73901.1"/>
    </source>
</evidence>
<feature type="compositionally biased region" description="Basic and acidic residues" evidence="1">
    <location>
        <begin position="1"/>
        <end position="11"/>
    </location>
</feature>
<gene>
    <name evidence="2" type="ORF">L345_00255</name>
</gene>
<feature type="region of interest" description="Disordered" evidence="1">
    <location>
        <begin position="1"/>
        <end position="51"/>
    </location>
</feature>
<protein>
    <submittedName>
        <fullName evidence="2">Uncharacterized protein</fullName>
    </submittedName>
</protein>
<accession>V8PIV7</accession>
<evidence type="ECO:0000256" key="1">
    <source>
        <dbReference type="SAM" id="MobiDB-lite"/>
    </source>
</evidence>
<sequence length="105" mass="11033">MRFAPNKEPHRFPPSPSQNKLLQGEAAPLGAKRLRSGSPPPRPPARFCHGAPAPLRLPSSSCGPLVTPVTCVSRPAELAGFIALVPPPLRFGPVAASSSQLRVGR</sequence>
<proteinExistence type="predicted"/>
<dbReference type="AlphaFoldDB" id="V8PIV7"/>
<name>V8PIV7_OPHHA</name>
<comment type="caution">
    <text evidence="2">The sequence shown here is derived from an EMBL/GenBank/DDBJ whole genome shotgun (WGS) entry which is preliminary data.</text>
</comment>
<dbReference type="Proteomes" id="UP000018936">
    <property type="component" value="Unassembled WGS sequence"/>
</dbReference>
<evidence type="ECO:0000313" key="3">
    <source>
        <dbReference type="Proteomes" id="UP000018936"/>
    </source>
</evidence>
<feature type="non-terminal residue" evidence="2">
    <location>
        <position position="1"/>
    </location>
</feature>
<keyword evidence="3" id="KW-1185">Reference proteome</keyword>
<organism evidence="2 3">
    <name type="scientific">Ophiophagus hannah</name>
    <name type="common">King cobra</name>
    <name type="synonym">Naja hannah</name>
    <dbReference type="NCBI Taxonomy" id="8665"/>
    <lineage>
        <taxon>Eukaryota</taxon>
        <taxon>Metazoa</taxon>
        <taxon>Chordata</taxon>
        <taxon>Craniata</taxon>
        <taxon>Vertebrata</taxon>
        <taxon>Euteleostomi</taxon>
        <taxon>Lepidosauria</taxon>
        <taxon>Squamata</taxon>
        <taxon>Bifurcata</taxon>
        <taxon>Unidentata</taxon>
        <taxon>Episquamata</taxon>
        <taxon>Toxicofera</taxon>
        <taxon>Serpentes</taxon>
        <taxon>Colubroidea</taxon>
        <taxon>Elapidae</taxon>
        <taxon>Elapinae</taxon>
        <taxon>Ophiophagus</taxon>
    </lineage>
</organism>
<dbReference type="EMBL" id="AZIM01000022">
    <property type="protein sequence ID" value="ETE73901.1"/>
    <property type="molecule type" value="Genomic_DNA"/>
</dbReference>